<protein>
    <submittedName>
        <fullName evidence="1">Uncharacterized protein</fullName>
    </submittedName>
</protein>
<reference evidence="1 2" key="1">
    <citation type="submission" date="2019-06" db="EMBL/GenBank/DDBJ databases">
        <title>Amycolatopsis alkalitolerans sp. nov., isolated from Gastrodia elata Blume.</title>
        <authorList>
            <person name="Narsing Rao M.P."/>
            <person name="Li W.J."/>
        </authorList>
    </citation>
    <scope>NUCLEOTIDE SEQUENCE [LARGE SCALE GENOMIC DNA]</scope>
    <source>
        <strain evidence="1 2">SYSUP0005</strain>
    </source>
</reference>
<keyword evidence="2" id="KW-1185">Reference proteome</keyword>
<dbReference type="Proteomes" id="UP000305546">
    <property type="component" value="Unassembled WGS sequence"/>
</dbReference>
<evidence type="ECO:0000313" key="1">
    <source>
        <dbReference type="EMBL" id="TNC26424.1"/>
    </source>
</evidence>
<gene>
    <name evidence="1" type="ORF">FG385_11750</name>
</gene>
<sequence>MVGWPIGKPKERPTAPLRGYKLAHPVVSADGTGAAFAGVTLGRTKVYGAVADAECAQGGHHQSPSRWCDCGFYCLNTLDDARALACDPDYRNTVLLDIAASGRFRRYERGLRYARQRVSRVRVGRCGCGHPATVFVETGAGSIGWRRLMAVCADCAGSRPGLPLAAFSRLLGGVTVVHDEITRLYDPVRAFDSAVPPPADVPDPAAADQELVPLLAAEIALLQSRLDEVQRQLDRLTKG</sequence>
<evidence type="ECO:0000313" key="2">
    <source>
        <dbReference type="Proteomes" id="UP000305546"/>
    </source>
</evidence>
<proteinExistence type="predicted"/>
<dbReference type="AlphaFoldDB" id="A0A5C4M4B1"/>
<accession>A0A5C4M4B1</accession>
<organism evidence="1 2">
    <name type="scientific">Amycolatopsis alkalitolerans</name>
    <dbReference type="NCBI Taxonomy" id="2547244"/>
    <lineage>
        <taxon>Bacteria</taxon>
        <taxon>Bacillati</taxon>
        <taxon>Actinomycetota</taxon>
        <taxon>Actinomycetes</taxon>
        <taxon>Pseudonocardiales</taxon>
        <taxon>Pseudonocardiaceae</taxon>
        <taxon>Amycolatopsis</taxon>
    </lineage>
</organism>
<dbReference type="OrthoDB" id="3570195at2"/>
<dbReference type="RefSeq" id="WP_139096713.1">
    <property type="nucleotide sequence ID" value="NZ_VDFW01000008.1"/>
</dbReference>
<name>A0A5C4M4B1_9PSEU</name>
<dbReference type="EMBL" id="VDFW01000008">
    <property type="protein sequence ID" value="TNC26424.1"/>
    <property type="molecule type" value="Genomic_DNA"/>
</dbReference>
<comment type="caution">
    <text evidence="1">The sequence shown here is derived from an EMBL/GenBank/DDBJ whole genome shotgun (WGS) entry which is preliminary data.</text>
</comment>